<protein>
    <submittedName>
        <fullName evidence="1">Putative phiE125 gp8 family phage protein</fullName>
    </submittedName>
</protein>
<name>A0A562KKQ4_SPHWJ</name>
<evidence type="ECO:0000313" key="2">
    <source>
        <dbReference type="Proteomes" id="UP000316624"/>
    </source>
</evidence>
<comment type="caution">
    <text evidence="1">The sequence shown here is derived from an EMBL/GenBank/DDBJ whole genome shotgun (WGS) entry which is preliminary data.</text>
</comment>
<evidence type="ECO:0000313" key="1">
    <source>
        <dbReference type="EMBL" id="TWH96008.1"/>
    </source>
</evidence>
<gene>
    <name evidence="1" type="ORF">IQ35_01097</name>
</gene>
<sequence>MLSAPIVTTAPTDEPVDIDEVKLFLRVDGEALDAEIAGYVGAVVADIERMTSTRLASQVVEIRADSFADLARFNIGPVTDVVAITYEDGDGAQQTLSEDAYELFGSGLAMGIRPASGQSWPAVRPVAGAIAARLTVGYADLPPSLALAVKMAVRSRFDGTPFDLFEATVNDRIWL</sequence>
<organism evidence="1 2">
    <name type="scientific">Sphingobium wenxiniae (strain DSM 21828 / CGMCC 1.7748 / JZ-1)</name>
    <dbReference type="NCBI Taxonomy" id="595605"/>
    <lineage>
        <taxon>Bacteria</taxon>
        <taxon>Pseudomonadati</taxon>
        <taxon>Pseudomonadota</taxon>
        <taxon>Alphaproteobacteria</taxon>
        <taxon>Sphingomonadales</taxon>
        <taxon>Sphingomonadaceae</taxon>
        <taxon>Sphingobium</taxon>
    </lineage>
</organism>
<dbReference type="EMBL" id="VLKK01000003">
    <property type="protein sequence ID" value="TWH96008.1"/>
    <property type="molecule type" value="Genomic_DNA"/>
</dbReference>
<dbReference type="AlphaFoldDB" id="A0A562KKQ4"/>
<dbReference type="NCBIfam" id="TIGR02215">
    <property type="entry name" value="phage_chp_gp8"/>
    <property type="match status" value="1"/>
</dbReference>
<dbReference type="Proteomes" id="UP000316624">
    <property type="component" value="Unassembled WGS sequence"/>
</dbReference>
<dbReference type="RefSeq" id="WP_145072216.1">
    <property type="nucleotide sequence ID" value="NZ_JACIIY010000005.1"/>
</dbReference>
<proteinExistence type="predicted"/>
<reference evidence="1 2" key="1">
    <citation type="journal article" date="2015" name="Stand. Genomic Sci.">
        <title>Genomic Encyclopedia of Bacterial and Archaeal Type Strains, Phase III: the genomes of soil and plant-associated and newly described type strains.</title>
        <authorList>
            <person name="Whitman W.B."/>
            <person name="Woyke T."/>
            <person name="Klenk H.P."/>
            <person name="Zhou Y."/>
            <person name="Lilburn T.G."/>
            <person name="Beck B.J."/>
            <person name="De Vos P."/>
            <person name="Vandamme P."/>
            <person name="Eisen J.A."/>
            <person name="Garrity G."/>
            <person name="Hugenholtz P."/>
            <person name="Kyrpides N.C."/>
        </authorList>
    </citation>
    <scope>NUCLEOTIDE SEQUENCE [LARGE SCALE GENOMIC DNA]</scope>
    <source>
        <strain evidence="1 2">CGMCC 1.7748</strain>
    </source>
</reference>
<keyword evidence="2" id="KW-1185">Reference proteome</keyword>
<dbReference type="InterPro" id="IPR011738">
    <property type="entry name" value="Phage_CHP"/>
</dbReference>
<accession>A0A562KKQ4</accession>
<dbReference type="CDD" id="cd08054">
    <property type="entry name" value="gp6"/>
    <property type="match status" value="1"/>
</dbReference>